<dbReference type="OrthoDB" id="9815592at2"/>
<keyword evidence="6" id="KW-1185">Reference proteome</keyword>
<dbReference type="InterPro" id="IPR001451">
    <property type="entry name" value="Hexapep"/>
</dbReference>
<organism evidence="5 6">
    <name type="scientific">Glaciecola punicea ACAM 611</name>
    <dbReference type="NCBI Taxonomy" id="1121923"/>
    <lineage>
        <taxon>Bacteria</taxon>
        <taxon>Pseudomonadati</taxon>
        <taxon>Pseudomonadota</taxon>
        <taxon>Gammaproteobacteria</taxon>
        <taxon>Alteromonadales</taxon>
        <taxon>Alteromonadaceae</taxon>
        <taxon>Glaciecola</taxon>
    </lineage>
</organism>
<dbReference type="SUPFAM" id="SSF51161">
    <property type="entry name" value="Trimeric LpxA-like enzymes"/>
    <property type="match status" value="1"/>
</dbReference>
<evidence type="ECO:0000256" key="2">
    <source>
        <dbReference type="ARBA" id="ARBA00022679"/>
    </source>
</evidence>
<accession>H5TF50</accession>
<dbReference type="RefSeq" id="WP_006007685.1">
    <property type="nucleotide sequence ID" value="NZ_BAET01000033.1"/>
</dbReference>
<comment type="similarity">
    <text evidence="1">Belongs to the transferase hexapeptide repeat family.</text>
</comment>
<dbReference type="InterPro" id="IPR018357">
    <property type="entry name" value="Hexapep_transf_CS"/>
</dbReference>
<dbReference type="eggNOG" id="COG0110">
    <property type="taxonomic scope" value="Bacteria"/>
</dbReference>
<dbReference type="CDD" id="cd04647">
    <property type="entry name" value="LbH_MAT_like"/>
    <property type="match status" value="1"/>
</dbReference>
<dbReference type="PANTHER" id="PTHR23416:SF23">
    <property type="entry name" value="ACETYLTRANSFERASE C18B11.09C-RELATED"/>
    <property type="match status" value="1"/>
</dbReference>
<dbReference type="GO" id="GO:0005829">
    <property type="term" value="C:cytosol"/>
    <property type="evidence" value="ECO:0007669"/>
    <property type="project" value="TreeGrafter"/>
</dbReference>
<dbReference type="Pfam" id="PF00132">
    <property type="entry name" value="Hexapep"/>
    <property type="match status" value="1"/>
</dbReference>
<evidence type="ECO:0000256" key="4">
    <source>
        <dbReference type="ARBA" id="ARBA00023315"/>
    </source>
</evidence>
<name>H5TF50_9ALTE</name>
<sequence length="203" mass="22480">MNFIKKLTEYLFYNPAKVAKSLPNVTLASDTVLLKECRFSFESAAKDNQISIGANSMIGASFVFESSRGQISIGNNTFINGGTKLISRSSIVIGDYVTIAWGCIIYDHNSHALNFLERQKDIRDQIKDYRENRSIISSKNWDLVKSRPIVIHNNAWIGFDSVILSGVTIGEGAIVGARSVVREDVEPWTVVAGNPAVIVKRLK</sequence>
<dbReference type="EMBL" id="BAET01000033">
    <property type="protein sequence ID" value="GAB56977.1"/>
    <property type="molecule type" value="Genomic_DNA"/>
</dbReference>
<dbReference type="InterPro" id="IPR011004">
    <property type="entry name" value="Trimer_LpxA-like_sf"/>
</dbReference>
<evidence type="ECO:0000313" key="5">
    <source>
        <dbReference type="EMBL" id="GAB56977.1"/>
    </source>
</evidence>
<gene>
    <name evidence="5" type="ORF">GPUN_2863</name>
</gene>
<proteinExistence type="inferred from homology"/>
<dbReference type="PROSITE" id="PS00101">
    <property type="entry name" value="HEXAPEP_TRANSFERASES"/>
    <property type="match status" value="1"/>
</dbReference>
<comment type="caution">
    <text evidence="5">The sequence shown here is derived from an EMBL/GenBank/DDBJ whole genome shotgun (WGS) entry which is preliminary data.</text>
</comment>
<dbReference type="Gene3D" id="2.160.10.10">
    <property type="entry name" value="Hexapeptide repeat proteins"/>
    <property type="match status" value="1"/>
</dbReference>
<evidence type="ECO:0000313" key="6">
    <source>
        <dbReference type="Proteomes" id="UP000053586"/>
    </source>
</evidence>
<dbReference type="Proteomes" id="UP000053586">
    <property type="component" value="Unassembled WGS sequence"/>
</dbReference>
<evidence type="ECO:0000256" key="3">
    <source>
        <dbReference type="ARBA" id="ARBA00022737"/>
    </source>
</evidence>
<reference evidence="5 6" key="1">
    <citation type="journal article" date="2012" name="J. Bacteriol.">
        <title>Genome sequence of proteorhodopsin-containing sea ice bacterium Glaciecola punicea ACAM 611T.</title>
        <authorList>
            <person name="Qin Q.-L."/>
            <person name="Xie B.-B."/>
            <person name="Shu Y.-L."/>
            <person name="Rong J.-C."/>
            <person name="Zhao D.-L."/>
            <person name="Zhang X.-Y."/>
            <person name="Chen X.-L."/>
            <person name="Zhou B.-C."/>
            <person name="Zhanga Y.-Z."/>
        </authorList>
    </citation>
    <scope>NUCLEOTIDE SEQUENCE [LARGE SCALE GENOMIC DNA]</scope>
    <source>
        <strain evidence="5 6">ACAM 611</strain>
    </source>
</reference>
<dbReference type="PANTHER" id="PTHR23416">
    <property type="entry name" value="SIALIC ACID SYNTHASE-RELATED"/>
    <property type="match status" value="1"/>
</dbReference>
<dbReference type="InterPro" id="IPR051159">
    <property type="entry name" value="Hexapeptide_acetyltransf"/>
</dbReference>
<keyword evidence="4" id="KW-0012">Acyltransferase</keyword>
<keyword evidence="2 5" id="KW-0808">Transferase</keyword>
<evidence type="ECO:0000256" key="1">
    <source>
        <dbReference type="ARBA" id="ARBA00007274"/>
    </source>
</evidence>
<protein>
    <submittedName>
        <fullName evidence="5">Thiogalactoside acetyltransferase</fullName>
    </submittedName>
</protein>
<dbReference type="GO" id="GO:0008374">
    <property type="term" value="F:O-acyltransferase activity"/>
    <property type="evidence" value="ECO:0007669"/>
    <property type="project" value="TreeGrafter"/>
</dbReference>
<keyword evidence="3" id="KW-0677">Repeat</keyword>
<reference evidence="5 6" key="2">
    <citation type="journal article" date="2017" name="Antonie Van Leeuwenhoek">
        <title>Rhizobium rhizosphaerae sp. nov., a novel species isolated from rice rhizosphere.</title>
        <authorList>
            <person name="Zhao J.J."/>
            <person name="Zhang J."/>
            <person name="Zhang R.J."/>
            <person name="Zhang C.W."/>
            <person name="Yin H.Q."/>
            <person name="Zhang X.X."/>
        </authorList>
    </citation>
    <scope>NUCLEOTIDE SEQUENCE [LARGE SCALE GENOMIC DNA]</scope>
    <source>
        <strain evidence="5 6">ACAM 611</strain>
    </source>
</reference>
<dbReference type="AlphaFoldDB" id="H5TF50"/>